<comment type="caution">
    <text evidence="1">The sequence shown here is derived from an EMBL/GenBank/DDBJ whole genome shotgun (WGS) entry which is preliminary data.</text>
</comment>
<dbReference type="PATRIC" id="fig|1423768.4.peg.338"/>
<dbReference type="RefSeq" id="WP_054449496.1">
    <property type="nucleotide sequence ID" value="NZ_AZCK01000012.1"/>
</dbReference>
<accession>A0A0R1FMP9</accession>
<evidence type="ECO:0000313" key="2">
    <source>
        <dbReference type="Proteomes" id="UP000051794"/>
    </source>
</evidence>
<dbReference type="Proteomes" id="UP000051794">
    <property type="component" value="Unassembled WGS sequence"/>
</dbReference>
<sequence length="72" mass="8069">MTVTEFIDACEPLKKYDAKHIQKVGNGFGFDMSLAYDLAKRVVNGELDGDVEASKAMMKRLEEQFGNDIEPL</sequence>
<dbReference type="AlphaFoldDB" id="A0A0R1FMP9"/>
<name>A0A0R1FMP9_9LACO</name>
<reference evidence="1 2" key="1">
    <citation type="journal article" date="2015" name="Genome Announc.">
        <title>Expanding the biotechnology potential of lactobacilli through comparative genomics of 213 strains and associated genera.</title>
        <authorList>
            <person name="Sun Z."/>
            <person name="Harris H.M."/>
            <person name="McCann A."/>
            <person name="Guo C."/>
            <person name="Argimon S."/>
            <person name="Zhang W."/>
            <person name="Yang X."/>
            <person name="Jeffery I.B."/>
            <person name="Cooney J.C."/>
            <person name="Kagawa T.F."/>
            <person name="Liu W."/>
            <person name="Song Y."/>
            <person name="Salvetti E."/>
            <person name="Wrobel A."/>
            <person name="Rasinkangas P."/>
            <person name="Parkhill J."/>
            <person name="Rea M.C."/>
            <person name="O'Sullivan O."/>
            <person name="Ritari J."/>
            <person name="Douillard F.P."/>
            <person name="Paul Ross R."/>
            <person name="Yang R."/>
            <person name="Briner A.E."/>
            <person name="Felis G.E."/>
            <person name="de Vos W.M."/>
            <person name="Barrangou R."/>
            <person name="Klaenhammer T.R."/>
            <person name="Caufield P.W."/>
            <person name="Cui Y."/>
            <person name="Zhang H."/>
            <person name="O'Toole P.W."/>
        </authorList>
    </citation>
    <scope>NUCLEOTIDE SEQUENCE [LARGE SCALE GENOMIC DNA]</scope>
    <source>
        <strain evidence="1 2">DSM 12361</strain>
    </source>
</reference>
<dbReference type="GeneID" id="66348191"/>
<gene>
    <name evidence="1" type="ORF">FD43_GL000335</name>
</gene>
<proteinExistence type="predicted"/>
<evidence type="ECO:0000313" key="1">
    <source>
        <dbReference type="EMBL" id="KRK23019.1"/>
    </source>
</evidence>
<dbReference type="EMBL" id="AZCK01000012">
    <property type="protein sequence ID" value="KRK23019.1"/>
    <property type="molecule type" value="Genomic_DNA"/>
</dbReference>
<organism evidence="1 2">
    <name type="scientific">Apilactobacillus kunkeei DSM 12361 = ATCC 700308</name>
    <dbReference type="NCBI Taxonomy" id="1423768"/>
    <lineage>
        <taxon>Bacteria</taxon>
        <taxon>Bacillati</taxon>
        <taxon>Bacillota</taxon>
        <taxon>Bacilli</taxon>
        <taxon>Lactobacillales</taxon>
        <taxon>Lactobacillaceae</taxon>
        <taxon>Apilactobacillus</taxon>
    </lineage>
</organism>
<protein>
    <submittedName>
        <fullName evidence="1">Uncharacterized protein</fullName>
    </submittedName>
</protein>